<sequence length="167" mass="18929">MDLSYPHPGFHFLVVFELLPQFPYDTRWQEVSGLSVSTEFESWPEGGENRYAHQLPKSLQFGELMLKRGKFMGSGVLHWARKAMEQFEYKPVNLMISLLDEEHLPLYNWYVTGAVPKRLEIAGINAGSNEILIESLALQYQYFKYYDPASVALDAAAALSGSVGVSF</sequence>
<dbReference type="RefSeq" id="WP_363797113.1">
    <property type="nucleotide sequence ID" value="NZ_CP159925.1"/>
</dbReference>
<dbReference type="PANTHER" id="PTHR38009:SF1">
    <property type="entry name" value="CONSERVED HYPOTHETICAL PHAGE TAIL PROTEIN"/>
    <property type="match status" value="1"/>
</dbReference>
<dbReference type="AlphaFoldDB" id="A0AAU8MRG0"/>
<dbReference type="NCBIfam" id="TIGR02241">
    <property type="entry name" value="conserved hypothetical phage tail region protein"/>
    <property type="match status" value="1"/>
</dbReference>
<dbReference type="InterPro" id="IPR011747">
    <property type="entry name" value="CHP02241"/>
</dbReference>
<organism evidence="1">
    <name type="scientific">Lysobacter firmicutimachus</name>
    <dbReference type="NCBI Taxonomy" id="1792846"/>
    <lineage>
        <taxon>Bacteria</taxon>
        <taxon>Pseudomonadati</taxon>
        <taxon>Pseudomonadota</taxon>
        <taxon>Gammaproteobacteria</taxon>
        <taxon>Lysobacterales</taxon>
        <taxon>Lysobacteraceae</taxon>
        <taxon>Lysobacter</taxon>
    </lineage>
</organism>
<reference evidence="1" key="1">
    <citation type="submission" date="2024-06" db="EMBL/GenBank/DDBJ databases">
        <authorList>
            <person name="Li S."/>
        </authorList>
    </citation>
    <scope>NUCLEOTIDE SEQUENCE</scope>
    <source>
        <strain evidence="1">SR10</strain>
    </source>
</reference>
<dbReference type="InterPro" id="IPR010667">
    <property type="entry name" value="Phage_T4_Gp19"/>
</dbReference>
<accession>A0AAU8MRG0</accession>
<dbReference type="EMBL" id="CP159925">
    <property type="protein sequence ID" value="XCO74251.1"/>
    <property type="molecule type" value="Genomic_DNA"/>
</dbReference>
<dbReference type="GO" id="GO:0005198">
    <property type="term" value="F:structural molecule activity"/>
    <property type="evidence" value="ECO:0007669"/>
    <property type="project" value="InterPro"/>
</dbReference>
<gene>
    <name evidence="1" type="ORF">ABU614_17995</name>
</gene>
<name>A0AAU8MRG0_9GAMM</name>
<dbReference type="PANTHER" id="PTHR38009">
    <property type="entry name" value="CONSERVED HYPOTHETICAL PHAGE TAIL PROTEIN"/>
    <property type="match status" value="1"/>
</dbReference>
<protein>
    <submittedName>
        <fullName evidence="1">Phage tail protein</fullName>
    </submittedName>
</protein>
<proteinExistence type="predicted"/>
<dbReference type="Pfam" id="PF06841">
    <property type="entry name" value="Phage_T4_gp19"/>
    <property type="match status" value="1"/>
</dbReference>
<evidence type="ECO:0000313" key="1">
    <source>
        <dbReference type="EMBL" id="XCO74251.1"/>
    </source>
</evidence>